<proteinExistence type="inferred from homology"/>
<dbReference type="SUPFAM" id="SSF161098">
    <property type="entry name" value="MetI-like"/>
    <property type="match status" value="1"/>
</dbReference>
<dbReference type="GO" id="GO:0055085">
    <property type="term" value="P:transmembrane transport"/>
    <property type="evidence" value="ECO:0007669"/>
    <property type="project" value="InterPro"/>
</dbReference>
<dbReference type="PROSITE" id="PS51257">
    <property type="entry name" value="PROKAR_LIPOPROTEIN"/>
    <property type="match status" value="1"/>
</dbReference>
<keyword evidence="3" id="KW-1003">Cell membrane</keyword>
<dbReference type="CDD" id="cd06261">
    <property type="entry name" value="TM_PBP2"/>
    <property type="match status" value="1"/>
</dbReference>
<keyword evidence="5 7" id="KW-1133">Transmembrane helix</keyword>
<keyword evidence="10" id="KW-1185">Reference proteome</keyword>
<dbReference type="RefSeq" id="WP_110838519.1">
    <property type="nucleotide sequence ID" value="NZ_QJVJ01000001.1"/>
</dbReference>
<evidence type="ECO:0000256" key="3">
    <source>
        <dbReference type="ARBA" id="ARBA00022475"/>
    </source>
</evidence>
<dbReference type="InterPro" id="IPR035906">
    <property type="entry name" value="MetI-like_sf"/>
</dbReference>
<feature type="transmembrane region" description="Helical" evidence="7">
    <location>
        <begin position="108"/>
        <end position="128"/>
    </location>
</feature>
<comment type="caution">
    <text evidence="9">The sequence shown here is derived from an EMBL/GenBank/DDBJ whole genome shotgun (WGS) entry which is preliminary data.</text>
</comment>
<evidence type="ECO:0000313" key="9">
    <source>
        <dbReference type="EMBL" id="PYI57478.1"/>
    </source>
</evidence>
<dbReference type="PANTHER" id="PTHR43744">
    <property type="entry name" value="ABC TRANSPORTER PERMEASE PROTEIN MG189-RELATED-RELATED"/>
    <property type="match status" value="1"/>
</dbReference>
<keyword evidence="6 7" id="KW-0472">Membrane</keyword>
<dbReference type="Proteomes" id="UP000247476">
    <property type="component" value="Unassembled WGS sequence"/>
</dbReference>
<evidence type="ECO:0000256" key="5">
    <source>
        <dbReference type="ARBA" id="ARBA00022989"/>
    </source>
</evidence>
<dbReference type="PANTHER" id="PTHR43744:SF9">
    <property type="entry name" value="POLYGALACTURONAN_RHAMNOGALACTURONAN TRANSPORT SYSTEM PERMEASE PROTEIN YTCP"/>
    <property type="match status" value="1"/>
</dbReference>
<evidence type="ECO:0000313" key="10">
    <source>
        <dbReference type="Proteomes" id="UP000247476"/>
    </source>
</evidence>
<keyword evidence="4 7" id="KW-0812">Transmembrane</keyword>
<dbReference type="AlphaFoldDB" id="A0A2V5KD31"/>
<organism evidence="9 10">
    <name type="scientific">Paenibacillus flagellatus</name>
    <dbReference type="NCBI Taxonomy" id="2211139"/>
    <lineage>
        <taxon>Bacteria</taxon>
        <taxon>Bacillati</taxon>
        <taxon>Bacillota</taxon>
        <taxon>Bacilli</taxon>
        <taxon>Bacillales</taxon>
        <taxon>Paenibacillaceae</taxon>
        <taxon>Paenibacillus</taxon>
    </lineage>
</organism>
<protein>
    <submittedName>
        <fullName evidence="9">ABC transporter permease</fullName>
    </submittedName>
</protein>
<evidence type="ECO:0000256" key="6">
    <source>
        <dbReference type="ARBA" id="ARBA00023136"/>
    </source>
</evidence>
<name>A0A2V5KD31_9BACL</name>
<keyword evidence="2 7" id="KW-0813">Transport</keyword>
<feature type="transmembrane region" description="Helical" evidence="7">
    <location>
        <begin position="12"/>
        <end position="33"/>
    </location>
</feature>
<evidence type="ECO:0000259" key="8">
    <source>
        <dbReference type="PROSITE" id="PS50928"/>
    </source>
</evidence>
<dbReference type="GO" id="GO:0005886">
    <property type="term" value="C:plasma membrane"/>
    <property type="evidence" value="ECO:0007669"/>
    <property type="project" value="UniProtKB-SubCell"/>
</dbReference>
<comment type="similarity">
    <text evidence="7">Belongs to the binding-protein-dependent transport system permease family.</text>
</comment>
<dbReference type="EMBL" id="QJVJ01000001">
    <property type="protein sequence ID" value="PYI57478.1"/>
    <property type="molecule type" value="Genomic_DNA"/>
</dbReference>
<evidence type="ECO:0000256" key="2">
    <source>
        <dbReference type="ARBA" id="ARBA00022448"/>
    </source>
</evidence>
<sequence length="291" mass="32235">MRASPGERLFYAVNYILLTLLACSCLFPLLHLLSLSFSSPEAIQTGKVGLWPVEFSLDTYKLLASGTSIVRSFWNSVVITLVGIALSMTATILAAYPLSRQSFYARKTLTLAMIFTMIFSGGLIPTYLTVQALGLVDTYWAIWLPGLVSTYNMLILRTYFEQIPSEIEDAARIDGCGEVRLLVRVLLPISLPVIATLTLFYGVAYWNVFFSMLIYINDSTMQNLSVLVQQMIKNQSALQQSMLVQPDEQAHVVEEGIKSAGIVVLVAPMLIAYPFVQKYFVKGVMIGSVKG</sequence>
<feature type="transmembrane region" description="Helical" evidence="7">
    <location>
        <begin position="140"/>
        <end position="160"/>
    </location>
</feature>
<evidence type="ECO:0000256" key="4">
    <source>
        <dbReference type="ARBA" id="ARBA00022692"/>
    </source>
</evidence>
<dbReference type="PROSITE" id="PS50928">
    <property type="entry name" value="ABC_TM1"/>
    <property type="match status" value="1"/>
</dbReference>
<feature type="transmembrane region" description="Helical" evidence="7">
    <location>
        <begin position="181"/>
        <end position="203"/>
    </location>
</feature>
<gene>
    <name evidence="9" type="ORF">DLM86_03325</name>
</gene>
<feature type="domain" description="ABC transmembrane type-1" evidence="8">
    <location>
        <begin position="73"/>
        <end position="276"/>
    </location>
</feature>
<reference evidence="9 10" key="1">
    <citation type="submission" date="2018-05" db="EMBL/GenBank/DDBJ databases">
        <title>Paenibacillus flagellatus sp. nov., isolated from selenium mineral soil.</title>
        <authorList>
            <person name="Dai X."/>
        </authorList>
    </citation>
    <scope>NUCLEOTIDE SEQUENCE [LARGE SCALE GENOMIC DNA]</scope>
    <source>
        <strain evidence="9 10">DXL2</strain>
    </source>
</reference>
<feature type="transmembrane region" description="Helical" evidence="7">
    <location>
        <begin position="73"/>
        <end position="96"/>
    </location>
</feature>
<dbReference type="OrthoDB" id="2563390at2"/>
<evidence type="ECO:0000256" key="7">
    <source>
        <dbReference type="RuleBase" id="RU363032"/>
    </source>
</evidence>
<dbReference type="InterPro" id="IPR000515">
    <property type="entry name" value="MetI-like"/>
</dbReference>
<dbReference type="Pfam" id="PF00528">
    <property type="entry name" value="BPD_transp_1"/>
    <property type="match status" value="1"/>
</dbReference>
<dbReference type="Gene3D" id="1.10.3720.10">
    <property type="entry name" value="MetI-like"/>
    <property type="match status" value="1"/>
</dbReference>
<accession>A0A2V5KD31</accession>
<feature type="transmembrane region" description="Helical" evidence="7">
    <location>
        <begin position="256"/>
        <end position="276"/>
    </location>
</feature>
<comment type="subcellular location">
    <subcellularLocation>
        <location evidence="1 7">Cell membrane</location>
        <topology evidence="1 7">Multi-pass membrane protein</topology>
    </subcellularLocation>
</comment>
<evidence type="ECO:0000256" key="1">
    <source>
        <dbReference type="ARBA" id="ARBA00004651"/>
    </source>
</evidence>